<feature type="transmembrane region" description="Helical" evidence="2">
    <location>
        <begin position="37"/>
        <end position="57"/>
    </location>
</feature>
<comment type="caution">
    <text evidence="3">The sequence shown here is derived from an EMBL/GenBank/DDBJ whole genome shotgun (WGS) entry which is preliminary data.</text>
</comment>
<feature type="transmembrane region" description="Helical" evidence="2">
    <location>
        <begin position="6"/>
        <end position="25"/>
    </location>
</feature>
<accession>A0ABT9F8V9</accession>
<evidence type="ECO:0000313" key="4">
    <source>
        <dbReference type="Proteomes" id="UP001177212"/>
    </source>
</evidence>
<feature type="compositionally biased region" description="Low complexity" evidence="1">
    <location>
        <begin position="76"/>
        <end position="86"/>
    </location>
</feature>
<evidence type="ECO:0000256" key="2">
    <source>
        <dbReference type="SAM" id="Phobius"/>
    </source>
</evidence>
<reference evidence="3" key="1">
    <citation type="submission" date="2023-07" db="EMBL/GenBank/DDBJ databases">
        <title>Genome content predicts the carbon catabolic preferences of heterotrophic bacteria.</title>
        <authorList>
            <person name="Gralka M."/>
        </authorList>
    </citation>
    <scope>NUCLEOTIDE SEQUENCE</scope>
    <source>
        <strain evidence="3">4G09</strain>
    </source>
</reference>
<protein>
    <recommendedName>
        <fullName evidence="5">Cardiolipin synthase N-terminal domain-containing protein</fullName>
    </recommendedName>
</protein>
<evidence type="ECO:0000313" key="3">
    <source>
        <dbReference type="EMBL" id="MDP2563163.1"/>
    </source>
</evidence>
<organism evidence="3 4">
    <name type="scientific">Pseudoalteromonas marina</name>
    <dbReference type="NCBI Taxonomy" id="267375"/>
    <lineage>
        <taxon>Bacteria</taxon>
        <taxon>Pseudomonadati</taxon>
        <taxon>Pseudomonadota</taxon>
        <taxon>Gammaproteobacteria</taxon>
        <taxon>Alteromonadales</taxon>
        <taxon>Pseudoalteromonadaceae</taxon>
        <taxon>Pseudoalteromonas</taxon>
    </lineage>
</organism>
<dbReference type="EMBL" id="JAUYVT010000001">
    <property type="protein sequence ID" value="MDP2563163.1"/>
    <property type="molecule type" value="Genomic_DNA"/>
</dbReference>
<keyword evidence="2" id="KW-0812">Transmembrane</keyword>
<proteinExistence type="predicted"/>
<sequence>MELKYFYTGFGVIALLNLIVSVLLIKRDDLEVFQKVAQVILVWLIPLFAAVGLWLFYRSQDKPKSIPKSFGGGTSSGTNTHNGSGL</sequence>
<gene>
    <name evidence="3" type="ORF">Q8W34_00850</name>
</gene>
<keyword evidence="4" id="KW-1185">Reference proteome</keyword>
<keyword evidence="2" id="KW-1133">Transmembrane helix</keyword>
<dbReference type="Proteomes" id="UP001177212">
    <property type="component" value="Unassembled WGS sequence"/>
</dbReference>
<keyword evidence="2" id="KW-0472">Membrane</keyword>
<dbReference type="RefSeq" id="WP_305470777.1">
    <property type="nucleotide sequence ID" value="NZ_JAUYVT010000001.1"/>
</dbReference>
<name>A0ABT9F8V9_9GAMM</name>
<feature type="region of interest" description="Disordered" evidence="1">
    <location>
        <begin position="63"/>
        <end position="86"/>
    </location>
</feature>
<evidence type="ECO:0000256" key="1">
    <source>
        <dbReference type="SAM" id="MobiDB-lite"/>
    </source>
</evidence>
<evidence type="ECO:0008006" key="5">
    <source>
        <dbReference type="Google" id="ProtNLM"/>
    </source>
</evidence>